<proteinExistence type="predicted"/>
<name>A0ABS1TRC1_9BACI</name>
<evidence type="ECO:0000313" key="2">
    <source>
        <dbReference type="Proteomes" id="UP000623967"/>
    </source>
</evidence>
<dbReference type="RefSeq" id="WP_202654046.1">
    <property type="nucleotide sequence ID" value="NZ_JAESWB010000168.1"/>
</dbReference>
<protein>
    <submittedName>
        <fullName evidence="1">Uncharacterized protein</fullName>
    </submittedName>
</protein>
<dbReference type="EMBL" id="JAESWB010000168">
    <property type="protein sequence ID" value="MBL4952811.1"/>
    <property type="molecule type" value="Genomic_DNA"/>
</dbReference>
<dbReference type="Proteomes" id="UP000623967">
    <property type="component" value="Unassembled WGS sequence"/>
</dbReference>
<evidence type="ECO:0000313" key="1">
    <source>
        <dbReference type="EMBL" id="MBL4952811.1"/>
    </source>
</evidence>
<organism evidence="1 2">
    <name type="scientific">Neobacillus paridis</name>
    <dbReference type="NCBI Taxonomy" id="2803862"/>
    <lineage>
        <taxon>Bacteria</taxon>
        <taxon>Bacillati</taxon>
        <taxon>Bacillota</taxon>
        <taxon>Bacilli</taxon>
        <taxon>Bacillales</taxon>
        <taxon>Bacillaceae</taxon>
        <taxon>Neobacillus</taxon>
    </lineage>
</organism>
<accession>A0ABS1TRC1</accession>
<keyword evidence="2" id="KW-1185">Reference proteome</keyword>
<reference evidence="1 2" key="1">
    <citation type="submission" date="2021-01" db="EMBL/GenBank/DDBJ databases">
        <title>Genome public.</title>
        <authorList>
            <person name="Liu C."/>
            <person name="Sun Q."/>
        </authorList>
    </citation>
    <scope>NUCLEOTIDE SEQUENCE [LARGE SCALE GENOMIC DNA]</scope>
    <source>
        <strain evidence="1 2">YIM B02564</strain>
    </source>
</reference>
<gene>
    <name evidence="1" type="ORF">JK635_11375</name>
</gene>
<comment type="caution">
    <text evidence="1">The sequence shown here is derived from an EMBL/GenBank/DDBJ whole genome shotgun (WGS) entry which is preliminary data.</text>
</comment>
<sequence length="162" mass="19287">MMTSNGFFRFLKPFIKKINKFKGRLHFWNKNEGKQMGDKYINWKLGIERPFYLSKKFSIHQSITITGFQSAHGNSWPIKYSIVKISYLGTSIKYFDSVIFSRDYLENEFKHTFHVPNGSDYQLEIFNYYQYHTCGKLQILQNDNELTDTEKNPNKLQHSANF</sequence>